<evidence type="ECO:0000256" key="2">
    <source>
        <dbReference type="ARBA" id="ARBA00022692"/>
    </source>
</evidence>
<accession>A0ABS6JQ44</accession>
<name>A0ABS6JQ44_9BACI</name>
<dbReference type="PANTHER" id="PTHR41335:SF1">
    <property type="entry name" value="MEMBRANE PROTEIN"/>
    <property type="match status" value="1"/>
</dbReference>
<evidence type="ECO:0000256" key="4">
    <source>
        <dbReference type="ARBA" id="ARBA00023136"/>
    </source>
</evidence>
<evidence type="ECO:0000256" key="3">
    <source>
        <dbReference type="ARBA" id="ARBA00022989"/>
    </source>
</evidence>
<gene>
    <name evidence="8" type="ORF">KS407_04400</name>
</gene>
<protein>
    <submittedName>
        <fullName evidence="8">DUF1049 domain-containing protein</fullName>
    </submittedName>
</protein>
<evidence type="ECO:0000256" key="1">
    <source>
        <dbReference type="ARBA" id="ARBA00022475"/>
    </source>
</evidence>
<dbReference type="Proteomes" id="UP000790580">
    <property type="component" value="Unassembled WGS sequence"/>
</dbReference>
<keyword evidence="3 6" id="KW-1133">Transmembrane helix</keyword>
<keyword evidence="1" id="KW-1003">Cell membrane</keyword>
<dbReference type="PANTHER" id="PTHR41335">
    <property type="entry name" value="MEMBRANE PROTEIN-RELATED"/>
    <property type="match status" value="1"/>
</dbReference>
<evidence type="ECO:0000256" key="5">
    <source>
        <dbReference type="SAM" id="MobiDB-lite"/>
    </source>
</evidence>
<keyword evidence="2 6" id="KW-0812">Transmembrane</keyword>
<feature type="compositionally biased region" description="Basic and acidic residues" evidence="5">
    <location>
        <begin position="95"/>
        <end position="118"/>
    </location>
</feature>
<keyword evidence="9" id="KW-1185">Reference proteome</keyword>
<organism evidence="8 9">
    <name type="scientific">Evansella alkalicola</name>
    <dbReference type="NCBI Taxonomy" id="745819"/>
    <lineage>
        <taxon>Bacteria</taxon>
        <taxon>Bacillati</taxon>
        <taxon>Bacillota</taxon>
        <taxon>Bacilli</taxon>
        <taxon>Bacillales</taxon>
        <taxon>Bacillaceae</taxon>
        <taxon>Evansella</taxon>
    </lineage>
</organism>
<comment type="caution">
    <text evidence="8">The sequence shown here is derived from an EMBL/GenBank/DDBJ whole genome shotgun (WGS) entry which is preliminary data.</text>
</comment>
<feature type="transmembrane region" description="Helical" evidence="6">
    <location>
        <begin position="5"/>
        <end position="23"/>
    </location>
</feature>
<evidence type="ECO:0000256" key="6">
    <source>
        <dbReference type="SAM" id="Phobius"/>
    </source>
</evidence>
<dbReference type="InterPro" id="IPR010445">
    <property type="entry name" value="LapA_dom"/>
</dbReference>
<feature type="domain" description="Lipopolysaccharide assembly protein A" evidence="7">
    <location>
        <begin position="24"/>
        <end position="80"/>
    </location>
</feature>
<evidence type="ECO:0000313" key="9">
    <source>
        <dbReference type="Proteomes" id="UP000790580"/>
    </source>
</evidence>
<proteinExistence type="predicted"/>
<dbReference type="RefSeq" id="WP_088074699.1">
    <property type="nucleotide sequence ID" value="NZ_JAHQCR010000021.1"/>
</dbReference>
<keyword evidence="4 6" id="KW-0472">Membrane</keyword>
<feature type="region of interest" description="Disordered" evidence="5">
    <location>
        <begin position="79"/>
        <end position="118"/>
    </location>
</feature>
<dbReference type="EMBL" id="JAHQCR010000021">
    <property type="protein sequence ID" value="MBU9720686.1"/>
    <property type="molecule type" value="Genomic_DNA"/>
</dbReference>
<feature type="transmembrane region" description="Helical" evidence="6">
    <location>
        <begin position="43"/>
        <end position="67"/>
    </location>
</feature>
<feature type="compositionally biased region" description="Polar residues" evidence="5">
    <location>
        <begin position="84"/>
        <end position="94"/>
    </location>
</feature>
<sequence>MRGQWGLIIGIIVVLIIAVFSVVNVDPVEVNYIFGQAEWPLVLVIIFSVLMGGIIVGSVGMYKIYLLQKEIKTLTRRLEEKGASPSTSALASDQKNSKDARNKKDLAVKDSNTKQKQK</sequence>
<reference evidence="8 9" key="1">
    <citation type="submission" date="2021-06" db="EMBL/GenBank/DDBJ databases">
        <title>Bacillus sp. RD4P76, an endophyte from a halophyte.</title>
        <authorList>
            <person name="Sun J.-Q."/>
        </authorList>
    </citation>
    <scope>NUCLEOTIDE SEQUENCE [LARGE SCALE GENOMIC DNA]</scope>
    <source>
        <strain evidence="8 9">JCM 17098</strain>
    </source>
</reference>
<dbReference type="Pfam" id="PF06305">
    <property type="entry name" value="LapA_dom"/>
    <property type="match status" value="1"/>
</dbReference>
<evidence type="ECO:0000259" key="7">
    <source>
        <dbReference type="Pfam" id="PF06305"/>
    </source>
</evidence>
<evidence type="ECO:0000313" key="8">
    <source>
        <dbReference type="EMBL" id="MBU9720686.1"/>
    </source>
</evidence>